<evidence type="ECO:0000313" key="3">
    <source>
        <dbReference type="Proteomes" id="UP000186817"/>
    </source>
</evidence>
<proteinExistence type="predicted"/>
<evidence type="ECO:0000256" key="1">
    <source>
        <dbReference type="SAM" id="Coils"/>
    </source>
</evidence>
<dbReference type="OrthoDB" id="10403888at2759"/>
<feature type="coiled-coil region" evidence="1">
    <location>
        <begin position="60"/>
        <end position="87"/>
    </location>
</feature>
<comment type="caution">
    <text evidence="2">The sequence shown here is derived from an EMBL/GenBank/DDBJ whole genome shotgun (WGS) entry which is preliminary data.</text>
</comment>
<gene>
    <name evidence="2" type="ORF">AK812_SmicGene15987</name>
</gene>
<sequence>MLSRRGIAVTAFAVGHTECVSFWTQHLLGHLTPSFTPQLSMLLDARATKVVVEGDYPDINDVKKQAKEKAEREKRQLAKLRKEFRYQGRIDKAEHRGTTVSQLEKATAPGLRLLGGELLRMDRSPASKDVQDIRTAVWNPERRLRIDFLNFYHLSKYLLLPMTQSRKCAFVEMLTSEITENPMEAPFHKPMEVCKFKLLVVLDPQAQKDPSKEPWKESSNEPFKGLYEMAMSLDSSGATLDVACTDGSVVELITHGLTEEEEARDMASPGQGLRIVMDEALL</sequence>
<dbReference type="Proteomes" id="UP000186817">
    <property type="component" value="Unassembled WGS sequence"/>
</dbReference>
<dbReference type="EMBL" id="LSRX01000298">
    <property type="protein sequence ID" value="OLQ01279.1"/>
    <property type="molecule type" value="Genomic_DNA"/>
</dbReference>
<keyword evidence="3" id="KW-1185">Reference proteome</keyword>
<dbReference type="AlphaFoldDB" id="A0A1Q9E1K7"/>
<evidence type="ECO:0000313" key="2">
    <source>
        <dbReference type="EMBL" id="OLQ01279.1"/>
    </source>
</evidence>
<organism evidence="2 3">
    <name type="scientific">Symbiodinium microadriaticum</name>
    <name type="common">Dinoflagellate</name>
    <name type="synonym">Zooxanthella microadriatica</name>
    <dbReference type="NCBI Taxonomy" id="2951"/>
    <lineage>
        <taxon>Eukaryota</taxon>
        <taxon>Sar</taxon>
        <taxon>Alveolata</taxon>
        <taxon>Dinophyceae</taxon>
        <taxon>Suessiales</taxon>
        <taxon>Symbiodiniaceae</taxon>
        <taxon>Symbiodinium</taxon>
    </lineage>
</organism>
<name>A0A1Q9E1K7_SYMMI</name>
<accession>A0A1Q9E1K7</accession>
<protein>
    <submittedName>
        <fullName evidence="2">Uncharacterized protein</fullName>
    </submittedName>
</protein>
<keyword evidence="1" id="KW-0175">Coiled coil</keyword>
<reference evidence="2 3" key="1">
    <citation type="submission" date="2016-02" db="EMBL/GenBank/DDBJ databases">
        <title>Genome analysis of coral dinoflagellate symbionts highlights evolutionary adaptations to a symbiotic lifestyle.</title>
        <authorList>
            <person name="Aranda M."/>
            <person name="Li Y."/>
            <person name="Liew Y.J."/>
            <person name="Baumgarten S."/>
            <person name="Simakov O."/>
            <person name="Wilson M."/>
            <person name="Piel J."/>
            <person name="Ashoor H."/>
            <person name="Bougouffa S."/>
            <person name="Bajic V.B."/>
            <person name="Ryu T."/>
            <person name="Ravasi T."/>
            <person name="Bayer T."/>
            <person name="Micklem G."/>
            <person name="Kim H."/>
            <person name="Bhak J."/>
            <person name="Lajeunesse T.C."/>
            <person name="Voolstra C.R."/>
        </authorList>
    </citation>
    <scope>NUCLEOTIDE SEQUENCE [LARGE SCALE GENOMIC DNA]</scope>
    <source>
        <strain evidence="2 3">CCMP2467</strain>
    </source>
</reference>